<evidence type="ECO:0000313" key="1">
    <source>
        <dbReference type="EMBL" id="KAK0134260.1"/>
    </source>
</evidence>
<reference evidence="1" key="1">
    <citation type="journal article" date="2023" name="Front. Mar. Sci.">
        <title>A new Merluccius polli reference genome to investigate the effects of global change in West African waters.</title>
        <authorList>
            <person name="Mateo J.L."/>
            <person name="Blanco-Fernandez C."/>
            <person name="Garcia-Vazquez E."/>
            <person name="Machado-Schiaffino G."/>
        </authorList>
    </citation>
    <scope>NUCLEOTIDE SEQUENCE</scope>
    <source>
        <strain evidence="1">C29</strain>
        <tissue evidence="1">Fin</tissue>
    </source>
</reference>
<dbReference type="Gene3D" id="1.10.340.70">
    <property type="match status" value="1"/>
</dbReference>
<dbReference type="EMBL" id="JAOPHQ010005718">
    <property type="protein sequence ID" value="KAK0134260.1"/>
    <property type="molecule type" value="Genomic_DNA"/>
</dbReference>
<sequence length="91" mass="10909">MLKKTIHLSHVITFVKRALKPSFREANLEHPDVKLLLREWKRLRRWNDRGNLVYQLVLPEQFRERALQGVHDNVGHLGFERALNLAHARFY</sequence>
<dbReference type="Proteomes" id="UP001174136">
    <property type="component" value="Unassembled WGS sequence"/>
</dbReference>
<protein>
    <recommendedName>
        <fullName evidence="3">Integrase zinc-binding domain-containing protein</fullName>
    </recommendedName>
</protein>
<keyword evidence="2" id="KW-1185">Reference proteome</keyword>
<evidence type="ECO:0000313" key="2">
    <source>
        <dbReference type="Proteomes" id="UP001174136"/>
    </source>
</evidence>
<gene>
    <name evidence="1" type="ORF">N1851_030170</name>
</gene>
<comment type="caution">
    <text evidence="1">The sequence shown here is derived from an EMBL/GenBank/DDBJ whole genome shotgun (WGS) entry which is preliminary data.</text>
</comment>
<accession>A0AA47M5X8</accession>
<name>A0AA47M5X8_MERPO</name>
<evidence type="ECO:0008006" key="3">
    <source>
        <dbReference type="Google" id="ProtNLM"/>
    </source>
</evidence>
<dbReference type="AlphaFoldDB" id="A0AA47M5X8"/>
<organism evidence="1 2">
    <name type="scientific">Merluccius polli</name>
    <name type="common">Benguela hake</name>
    <name type="synonym">Merluccius cadenati</name>
    <dbReference type="NCBI Taxonomy" id="89951"/>
    <lineage>
        <taxon>Eukaryota</taxon>
        <taxon>Metazoa</taxon>
        <taxon>Chordata</taxon>
        <taxon>Craniata</taxon>
        <taxon>Vertebrata</taxon>
        <taxon>Euteleostomi</taxon>
        <taxon>Actinopterygii</taxon>
        <taxon>Neopterygii</taxon>
        <taxon>Teleostei</taxon>
        <taxon>Neoteleostei</taxon>
        <taxon>Acanthomorphata</taxon>
        <taxon>Zeiogadaria</taxon>
        <taxon>Gadariae</taxon>
        <taxon>Gadiformes</taxon>
        <taxon>Gadoidei</taxon>
        <taxon>Merlucciidae</taxon>
        <taxon>Merluccius</taxon>
    </lineage>
</organism>
<proteinExistence type="predicted"/>